<evidence type="ECO:0000313" key="6">
    <source>
        <dbReference type="Proteomes" id="UP000593571"/>
    </source>
</evidence>
<evidence type="ECO:0000313" key="5">
    <source>
        <dbReference type="EMBL" id="KAF6397907.1"/>
    </source>
</evidence>
<dbReference type="SMART" id="SM01394">
    <property type="entry name" value="S_100"/>
    <property type="match status" value="1"/>
</dbReference>
<dbReference type="InterPro" id="IPR011992">
    <property type="entry name" value="EF-hand-dom_pair"/>
</dbReference>
<comment type="caution">
    <text evidence="5">The sequence shown here is derived from an EMBL/GenBank/DDBJ whole genome shotgun (WGS) entry which is preliminary data.</text>
</comment>
<keyword evidence="6" id="KW-1185">Reference proteome</keyword>
<dbReference type="EMBL" id="JACASE010000017">
    <property type="protein sequence ID" value="KAF6397907.1"/>
    <property type="molecule type" value="Genomic_DNA"/>
</dbReference>
<dbReference type="PANTHER" id="PTHR11639">
    <property type="entry name" value="S100 CALCIUM-BINDING PROTEIN"/>
    <property type="match status" value="1"/>
</dbReference>
<proteinExistence type="predicted"/>
<dbReference type="GO" id="GO:0061844">
    <property type="term" value="P:antimicrobial humoral immune response mediated by antimicrobial peptide"/>
    <property type="evidence" value="ECO:0007669"/>
    <property type="project" value="TreeGrafter"/>
</dbReference>
<evidence type="ECO:0000256" key="3">
    <source>
        <dbReference type="ARBA" id="ARBA00022837"/>
    </source>
</evidence>
<dbReference type="Pfam" id="PF01023">
    <property type="entry name" value="S_100"/>
    <property type="match status" value="1"/>
</dbReference>
<name>A0A7J8BG92_ROUAE</name>
<keyword evidence="3" id="KW-0106">Calcium</keyword>
<dbReference type="AlphaFoldDB" id="A0A7J8BG92"/>
<sequence length="86" mass="10156">MSKLENSLREVIAVFRQYAEKKCKKDTMSKGELRQLILIEMADSIKNTKEKHIIQKILKELDDDRDDQIDFFHSVVKMTQVLKTTE</sequence>
<dbReference type="GO" id="GO:0048306">
    <property type="term" value="F:calcium-dependent protein binding"/>
    <property type="evidence" value="ECO:0007669"/>
    <property type="project" value="TreeGrafter"/>
</dbReference>
<organism evidence="5 6">
    <name type="scientific">Rousettus aegyptiacus</name>
    <name type="common">Egyptian fruit bat</name>
    <name type="synonym">Pteropus aegyptiacus</name>
    <dbReference type="NCBI Taxonomy" id="9407"/>
    <lineage>
        <taxon>Eukaryota</taxon>
        <taxon>Metazoa</taxon>
        <taxon>Chordata</taxon>
        <taxon>Craniata</taxon>
        <taxon>Vertebrata</taxon>
        <taxon>Euteleostomi</taxon>
        <taxon>Mammalia</taxon>
        <taxon>Eutheria</taxon>
        <taxon>Laurasiatheria</taxon>
        <taxon>Chiroptera</taxon>
        <taxon>Yinpterochiroptera</taxon>
        <taxon>Pteropodoidea</taxon>
        <taxon>Pteropodidae</taxon>
        <taxon>Rousettinae</taxon>
        <taxon>Rousettus</taxon>
    </lineage>
</organism>
<dbReference type="GO" id="GO:0043542">
    <property type="term" value="P:endothelial cell migration"/>
    <property type="evidence" value="ECO:0007669"/>
    <property type="project" value="TreeGrafter"/>
</dbReference>
<dbReference type="GO" id="GO:0005737">
    <property type="term" value="C:cytoplasm"/>
    <property type="evidence" value="ECO:0007669"/>
    <property type="project" value="TreeGrafter"/>
</dbReference>
<protein>
    <recommendedName>
        <fullName evidence="4">S100/CaBP-9k-type calcium binding subdomain domain-containing protein</fullName>
    </recommendedName>
</protein>
<feature type="domain" description="S100/CaBP-9k-type calcium binding subdomain" evidence="4">
    <location>
        <begin position="4"/>
        <end position="46"/>
    </location>
</feature>
<gene>
    <name evidence="5" type="ORF">HJG63_017097</name>
</gene>
<dbReference type="GO" id="GO:0050786">
    <property type="term" value="F:RAGE receptor binding"/>
    <property type="evidence" value="ECO:0007669"/>
    <property type="project" value="TreeGrafter"/>
</dbReference>
<dbReference type="InterPro" id="IPR013787">
    <property type="entry name" value="S100_Ca-bd_sub"/>
</dbReference>
<dbReference type="SUPFAM" id="SSF47473">
    <property type="entry name" value="EF-hand"/>
    <property type="match status" value="1"/>
</dbReference>
<evidence type="ECO:0000259" key="4">
    <source>
        <dbReference type="SMART" id="SM01394"/>
    </source>
</evidence>
<dbReference type="GO" id="GO:0070062">
    <property type="term" value="C:extracellular exosome"/>
    <property type="evidence" value="ECO:0007669"/>
    <property type="project" value="TreeGrafter"/>
</dbReference>
<dbReference type="GO" id="GO:0043123">
    <property type="term" value="P:positive regulation of canonical NF-kappaB signal transduction"/>
    <property type="evidence" value="ECO:0007669"/>
    <property type="project" value="TreeGrafter"/>
</dbReference>
<dbReference type="Proteomes" id="UP000593571">
    <property type="component" value="Unassembled WGS sequence"/>
</dbReference>
<dbReference type="Gene3D" id="1.10.238.10">
    <property type="entry name" value="EF-hand"/>
    <property type="match status" value="1"/>
</dbReference>
<dbReference type="PANTHER" id="PTHR11639:SF77">
    <property type="entry name" value="PROTEIN S100-A12"/>
    <property type="match status" value="1"/>
</dbReference>
<keyword evidence="1" id="KW-0479">Metal-binding</keyword>
<reference evidence="5 6" key="1">
    <citation type="journal article" date="2020" name="Nature">
        <title>Six reference-quality genomes reveal evolution of bat adaptations.</title>
        <authorList>
            <person name="Jebb D."/>
            <person name="Huang Z."/>
            <person name="Pippel M."/>
            <person name="Hughes G.M."/>
            <person name="Lavrichenko K."/>
            <person name="Devanna P."/>
            <person name="Winkler S."/>
            <person name="Jermiin L.S."/>
            <person name="Skirmuntt E.C."/>
            <person name="Katzourakis A."/>
            <person name="Burkitt-Gray L."/>
            <person name="Ray D.A."/>
            <person name="Sullivan K.A.M."/>
            <person name="Roscito J.G."/>
            <person name="Kirilenko B.M."/>
            <person name="Davalos L.M."/>
            <person name="Corthals A.P."/>
            <person name="Power M.L."/>
            <person name="Jones G."/>
            <person name="Ransome R.D."/>
            <person name="Dechmann D.K.N."/>
            <person name="Locatelli A.G."/>
            <person name="Puechmaille S.J."/>
            <person name="Fedrigo O."/>
            <person name="Jarvis E.D."/>
            <person name="Hiller M."/>
            <person name="Vernes S.C."/>
            <person name="Myers E.W."/>
            <person name="Teeling E.C."/>
        </authorList>
    </citation>
    <scope>NUCLEOTIDE SEQUENCE [LARGE SCALE GENOMIC DNA]</scope>
    <source>
        <strain evidence="5">MRouAeg1</strain>
        <tissue evidence="5">Muscle</tissue>
    </source>
</reference>
<evidence type="ECO:0000256" key="1">
    <source>
        <dbReference type="ARBA" id="ARBA00022723"/>
    </source>
</evidence>
<accession>A0A7J8BG92</accession>
<evidence type="ECO:0000256" key="2">
    <source>
        <dbReference type="ARBA" id="ARBA00022737"/>
    </source>
</evidence>
<keyword evidence="2" id="KW-0677">Repeat</keyword>
<dbReference type="GO" id="GO:0005509">
    <property type="term" value="F:calcium ion binding"/>
    <property type="evidence" value="ECO:0007669"/>
    <property type="project" value="TreeGrafter"/>
</dbReference>